<dbReference type="EMBL" id="CAAGRJ010027890">
    <property type="protein sequence ID" value="VFV39767.1"/>
    <property type="molecule type" value="Genomic_DNA"/>
</dbReference>
<organism evidence="10 11">
    <name type="scientific">Lynx pardinus</name>
    <name type="common">Iberian lynx</name>
    <name type="synonym">Felis pardina</name>
    <dbReference type="NCBI Taxonomy" id="191816"/>
    <lineage>
        <taxon>Eukaryota</taxon>
        <taxon>Metazoa</taxon>
        <taxon>Chordata</taxon>
        <taxon>Craniata</taxon>
        <taxon>Vertebrata</taxon>
        <taxon>Euteleostomi</taxon>
        <taxon>Mammalia</taxon>
        <taxon>Eutheria</taxon>
        <taxon>Laurasiatheria</taxon>
        <taxon>Carnivora</taxon>
        <taxon>Feliformia</taxon>
        <taxon>Felidae</taxon>
        <taxon>Felinae</taxon>
        <taxon>Lynx</taxon>
    </lineage>
</organism>
<reference evidence="10 11" key="1">
    <citation type="submission" date="2019-01" db="EMBL/GenBank/DDBJ databases">
        <authorList>
            <person name="Alioto T."/>
            <person name="Alioto T."/>
        </authorList>
    </citation>
    <scope>NUCLEOTIDE SEQUENCE [LARGE SCALE GENOMIC DNA]</scope>
</reference>
<evidence type="ECO:0000256" key="2">
    <source>
        <dbReference type="ARBA" id="ARBA00022692"/>
    </source>
</evidence>
<keyword evidence="6" id="KW-0675">Receptor</keyword>
<comment type="subcellular location">
    <subcellularLocation>
        <location evidence="1">Membrane</location>
        <topology evidence="1">Multi-pass membrane protein</topology>
    </subcellularLocation>
</comment>
<feature type="transmembrane region" description="Helical" evidence="8">
    <location>
        <begin position="36"/>
        <end position="59"/>
    </location>
</feature>
<evidence type="ECO:0000256" key="5">
    <source>
        <dbReference type="ARBA" id="ARBA00023136"/>
    </source>
</evidence>
<dbReference type="GO" id="GO:0016020">
    <property type="term" value="C:membrane"/>
    <property type="evidence" value="ECO:0007669"/>
    <property type="project" value="UniProtKB-SubCell"/>
</dbReference>
<dbReference type="Pfam" id="PF13853">
    <property type="entry name" value="7tm_4"/>
    <property type="match status" value="1"/>
</dbReference>
<dbReference type="Gene3D" id="1.20.1070.10">
    <property type="entry name" value="Rhodopsin 7-helix transmembrane proteins"/>
    <property type="match status" value="1"/>
</dbReference>
<evidence type="ECO:0000256" key="1">
    <source>
        <dbReference type="ARBA" id="ARBA00004141"/>
    </source>
</evidence>
<evidence type="ECO:0000313" key="10">
    <source>
        <dbReference type="EMBL" id="VFV39767.1"/>
    </source>
</evidence>
<evidence type="ECO:0000313" key="11">
    <source>
        <dbReference type="Proteomes" id="UP000386466"/>
    </source>
</evidence>
<dbReference type="Proteomes" id="UP000386466">
    <property type="component" value="Unassembled WGS sequence"/>
</dbReference>
<feature type="domain" description="G-protein coupled receptors family 1 profile" evidence="9">
    <location>
        <begin position="52"/>
        <end position="121"/>
    </location>
</feature>
<dbReference type="SUPFAM" id="SSF81321">
    <property type="entry name" value="Family A G protein-coupled receptor-like"/>
    <property type="match status" value="1"/>
</dbReference>
<keyword evidence="5 8" id="KW-0472">Membrane</keyword>
<name>A0A485P531_LYNPA</name>
<dbReference type="GO" id="GO:0004930">
    <property type="term" value="F:G protein-coupled receptor activity"/>
    <property type="evidence" value="ECO:0007669"/>
    <property type="project" value="UniProtKB-KW"/>
</dbReference>
<evidence type="ECO:0000256" key="8">
    <source>
        <dbReference type="SAM" id="Phobius"/>
    </source>
</evidence>
<evidence type="ECO:0000256" key="3">
    <source>
        <dbReference type="ARBA" id="ARBA00022989"/>
    </source>
</evidence>
<keyword evidence="7" id="KW-0807">Transducer</keyword>
<gene>
    <name evidence="10" type="ORF">LYPA_23C003691</name>
</gene>
<keyword evidence="11" id="KW-1185">Reference proteome</keyword>
<dbReference type="PANTHER" id="PTHR48018">
    <property type="entry name" value="OLFACTORY RECEPTOR"/>
    <property type="match status" value="1"/>
</dbReference>
<dbReference type="InterPro" id="IPR017452">
    <property type="entry name" value="GPCR_Rhodpsn_7TM"/>
</dbReference>
<dbReference type="InterPro" id="IPR000725">
    <property type="entry name" value="Olfact_rcpt"/>
</dbReference>
<protein>
    <recommendedName>
        <fullName evidence="9">G-protein coupled receptors family 1 profile domain-containing protein</fullName>
    </recommendedName>
</protein>
<keyword evidence="4" id="KW-0297">G-protein coupled receptor</keyword>
<keyword evidence="2 8" id="KW-0812">Transmembrane</keyword>
<keyword evidence="3 8" id="KW-1133">Transmembrane helix</keyword>
<feature type="transmembrane region" description="Helical" evidence="8">
    <location>
        <begin position="100"/>
        <end position="119"/>
    </location>
</feature>
<dbReference type="PROSITE" id="PS50262">
    <property type="entry name" value="G_PROTEIN_RECEP_F1_2"/>
    <property type="match status" value="1"/>
</dbReference>
<accession>A0A485P531</accession>
<proteinExistence type="predicted"/>
<dbReference type="GO" id="GO:0004984">
    <property type="term" value="F:olfactory receptor activity"/>
    <property type="evidence" value="ECO:0007669"/>
    <property type="project" value="InterPro"/>
</dbReference>
<evidence type="ECO:0000256" key="7">
    <source>
        <dbReference type="ARBA" id="ARBA00023224"/>
    </source>
</evidence>
<evidence type="ECO:0000259" key="9">
    <source>
        <dbReference type="PROSITE" id="PS50262"/>
    </source>
</evidence>
<dbReference type="AlphaFoldDB" id="A0A485P531"/>
<evidence type="ECO:0000256" key="4">
    <source>
        <dbReference type="ARBA" id="ARBA00023040"/>
    </source>
</evidence>
<sequence>MFSRLKISQERMGTRNHSTVTEFLLLGLTDQPELQLPLFCLFLGIYTVTVVGNLGMISIIRFSSQLHTPMYHFLSSLSLVDLCYSSVITPKDAGRAFMQGYSYLLFWMHDSAIFFLYVCHF</sequence>
<evidence type="ECO:0000256" key="6">
    <source>
        <dbReference type="ARBA" id="ARBA00023170"/>
    </source>
</evidence>